<gene>
    <name evidence="3" type="ORF">DMC30DRAFT_345312</name>
</gene>
<sequence>MLASEIEHQAQPLSGPLLPLLPPKALSLRLPPHGPARPPSPSPIASGWECETVVLPAAFPRSYPRSTKRPTEPRLNPAVDPSTGKRRDAEQALARLVAPQVEAFKQPISIEDRAELEGQEQLVTVVNRYRPAAARRRKDGDEPGLTLVFSHANGFYREVWEPLLKTLLERMEVSGRSLPVDEVWAVDCINQGDAGVLNEPVLGEVFNWADHGRDLLNFILSYGDAPASSPGLLNPAPDVPDHLKLLDNGPLLPTGPSVPSARTYRSRLIVAIGHSLGGGATAYAASALPSLFSSLVFVDPVLPDPTVSTRAMTRLTAGALMRRETWKTRDEAREAFLIPPSLPAHFIWADKGRSVVDEDNINWVLQKGIPHATASRVEGAGHLLVHEKPDDAAQRLLEFLEKTYPRQKKARL</sequence>
<accession>A0A5C5G775</accession>
<comment type="caution">
    <text evidence="3">The sequence shown here is derived from an EMBL/GenBank/DDBJ whole genome shotgun (WGS) entry which is preliminary data.</text>
</comment>
<dbReference type="InterPro" id="IPR000073">
    <property type="entry name" value="AB_hydrolase_1"/>
</dbReference>
<keyword evidence="3" id="KW-0378">Hydrolase</keyword>
<dbReference type="Gene3D" id="3.40.50.1820">
    <property type="entry name" value="alpha/beta hydrolase"/>
    <property type="match status" value="2"/>
</dbReference>
<name>A0A5C5G775_9BASI</name>
<dbReference type="PANTHER" id="PTHR43194">
    <property type="entry name" value="HYDROLASE ALPHA/BETA FOLD FAMILY"/>
    <property type="match status" value="1"/>
</dbReference>
<proteinExistence type="predicted"/>
<dbReference type="STRING" id="5288.A0A5C5G775"/>
<dbReference type="OrthoDB" id="94039at2759"/>
<dbReference type="InterPro" id="IPR029058">
    <property type="entry name" value="AB_hydrolase_fold"/>
</dbReference>
<evidence type="ECO:0000313" key="3">
    <source>
        <dbReference type="EMBL" id="TNY24795.1"/>
    </source>
</evidence>
<dbReference type="SUPFAM" id="SSF53474">
    <property type="entry name" value="alpha/beta-Hydrolases"/>
    <property type="match status" value="1"/>
</dbReference>
<dbReference type="Pfam" id="PF12697">
    <property type="entry name" value="Abhydrolase_6"/>
    <property type="match status" value="1"/>
</dbReference>
<feature type="region of interest" description="Disordered" evidence="1">
    <location>
        <begin position="61"/>
        <end position="87"/>
    </location>
</feature>
<evidence type="ECO:0000313" key="4">
    <source>
        <dbReference type="Proteomes" id="UP000311382"/>
    </source>
</evidence>
<feature type="compositionally biased region" description="Low complexity" evidence="1">
    <location>
        <begin position="12"/>
        <end position="24"/>
    </location>
</feature>
<dbReference type="PANTHER" id="PTHR43194:SF2">
    <property type="entry name" value="PEROXISOMAL MEMBRANE PROTEIN LPX1"/>
    <property type="match status" value="1"/>
</dbReference>
<organism evidence="3 4">
    <name type="scientific">Rhodotorula diobovata</name>
    <dbReference type="NCBI Taxonomy" id="5288"/>
    <lineage>
        <taxon>Eukaryota</taxon>
        <taxon>Fungi</taxon>
        <taxon>Dikarya</taxon>
        <taxon>Basidiomycota</taxon>
        <taxon>Pucciniomycotina</taxon>
        <taxon>Microbotryomycetes</taxon>
        <taxon>Sporidiobolales</taxon>
        <taxon>Sporidiobolaceae</taxon>
        <taxon>Rhodotorula</taxon>
    </lineage>
</organism>
<feature type="domain" description="AB hydrolase-1" evidence="2">
    <location>
        <begin position="147"/>
        <end position="393"/>
    </location>
</feature>
<dbReference type="AlphaFoldDB" id="A0A5C5G775"/>
<dbReference type="GO" id="GO:0016787">
    <property type="term" value="F:hydrolase activity"/>
    <property type="evidence" value="ECO:0007669"/>
    <property type="project" value="UniProtKB-KW"/>
</dbReference>
<dbReference type="EMBL" id="SOZI01000001">
    <property type="protein sequence ID" value="TNY24795.1"/>
    <property type="molecule type" value="Genomic_DNA"/>
</dbReference>
<evidence type="ECO:0000256" key="1">
    <source>
        <dbReference type="SAM" id="MobiDB-lite"/>
    </source>
</evidence>
<dbReference type="Proteomes" id="UP000311382">
    <property type="component" value="Unassembled WGS sequence"/>
</dbReference>
<keyword evidence="4" id="KW-1185">Reference proteome</keyword>
<protein>
    <submittedName>
        <fullName evidence="3">Alpha/beta hydrolase family-domain-containing protein</fullName>
    </submittedName>
</protein>
<feature type="region of interest" description="Disordered" evidence="1">
    <location>
        <begin position="1"/>
        <end position="24"/>
    </location>
</feature>
<evidence type="ECO:0000259" key="2">
    <source>
        <dbReference type="Pfam" id="PF12697"/>
    </source>
</evidence>
<dbReference type="InterPro" id="IPR050228">
    <property type="entry name" value="Carboxylesterase_BioH"/>
</dbReference>
<reference evidence="3 4" key="1">
    <citation type="submission" date="2019-03" db="EMBL/GenBank/DDBJ databases">
        <title>Rhodosporidium diobovatum UCD-FST 08-225 genome sequencing, assembly, and annotation.</title>
        <authorList>
            <person name="Fakankun I.U."/>
            <person name="Fristensky B."/>
            <person name="Levin D.B."/>
        </authorList>
    </citation>
    <scope>NUCLEOTIDE SEQUENCE [LARGE SCALE GENOMIC DNA]</scope>
    <source>
        <strain evidence="3 4">UCD-FST 08-225</strain>
    </source>
</reference>